<protein>
    <submittedName>
        <fullName evidence="2">Sigma-fimbriae tip adhesin</fullName>
    </submittedName>
</protein>
<dbReference type="OrthoDB" id="6465762at2"/>
<evidence type="ECO:0000313" key="2">
    <source>
        <dbReference type="EMBL" id="KFD18012.1"/>
    </source>
</evidence>
<dbReference type="SMART" id="SM00972">
    <property type="entry name" value="SCPU"/>
    <property type="match status" value="1"/>
</dbReference>
<gene>
    <name evidence="2" type="ORF">GTPT_2744</name>
</gene>
<sequence>MLPHYESFESLICLFRYSGDLLIEHTNQKNKKRKNMLKKSLLMISVTSSLVFTSASYADTSAYTEQATANMNVSLTVLKACSITASDMSFGKQYSNAGDLSVSTTASVVCTKNTPYKVSSDSSHDYEMSDTNGDKIAYSLYTDKTATTPFTTGSTGTGSGVAQSINIYGQVSSAALQVAPAGDYTDTVMLTVDY</sequence>
<comment type="caution">
    <text evidence="2">The sequence shown here is derived from an EMBL/GenBank/DDBJ whole genome shotgun (WGS) entry which is preliminary data.</text>
</comment>
<dbReference type="Pfam" id="PF05229">
    <property type="entry name" value="SCPU"/>
    <property type="match status" value="1"/>
</dbReference>
<dbReference type="InterPro" id="IPR007893">
    <property type="entry name" value="Spore_coat_U/FanG"/>
</dbReference>
<name>A0A085JC16_9GAMM</name>
<dbReference type="AlphaFoldDB" id="A0A085JC16"/>
<reference evidence="2 3" key="1">
    <citation type="submission" date="2014-05" db="EMBL/GenBank/DDBJ databases">
        <title>ATOL: Assembling a taxonomically balanced genome-scale reconstruction of the evolutionary history of the Enterobacteriaceae.</title>
        <authorList>
            <person name="Plunkett G.III."/>
            <person name="Neeno-Eckwall E.C."/>
            <person name="Glasner J.D."/>
            <person name="Perna N.T."/>
        </authorList>
    </citation>
    <scope>NUCLEOTIDE SEQUENCE [LARGE SCALE GENOMIC DNA]</scope>
    <source>
        <strain evidence="2 3">ATCC 33301</strain>
    </source>
</reference>
<evidence type="ECO:0000313" key="3">
    <source>
        <dbReference type="Proteomes" id="UP000028602"/>
    </source>
</evidence>
<dbReference type="InterPro" id="IPR053167">
    <property type="entry name" value="Spore_coat_component"/>
</dbReference>
<dbReference type="EMBL" id="JMPR01000041">
    <property type="protein sequence ID" value="KFD18012.1"/>
    <property type="molecule type" value="Genomic_DNA"/>
</dbReference>
<organism evidence="2 3">
    <name type="scientific">Tatumella ptyseos ATCC 33301</name>
    <dbReference type="NCBI Taxonomy" id="1005995"/>
    <lineage>
        <taxon>Bacteria</taxon>
        <taxon>Pseudomonadati</taxon>
        <taxon>Pseudomonadota</taxon>
        <taxon>Gammaproteobacteria</taxon>
        <taxon>Enterobacterales</taxon>
        <taxon>Erwiniaceae</taxon>
        <taxon>Tatumella</taxon>
    </lineage>
</organism>
<dbReference type="Proteomes" id="UP000028602">
    <property type="component" value="Unassembled WGS sequence"/>
</dbReference>
<keyword evidence="3" id="KW-1185">Reference proteome</keyword>
<dbReference type="PANTHER" id="PTHR37089">
    <property type="entry name" value="PROTEIN U-RELATED"/>
    <property type="match status" value="1"/>
</dbReference>
<accession>A0A085JC16</accession>
<evidence type="ECO:0000259" key="1">
    <source>
        <dbReference type="Pfam" id="PF05229"/>
    </source>
</evidence>
<proteinExistence type="predicted"/>
<feature type="domain" description="Spore coat protein U/FanG" evidence="1">
    <location>
        <begin position="67"/>
        <end position="191"/>
    </location>
</feature>
<dbReference type="eggNOG" id="COG5430">
    <property type="taxonomic scope" value="Bacteria"/>
</dbReference>